<feature type="compositionally biased region" description="Pro residues" evidence="1">
    <location>
        <begin position="116"/>
        <end position="125"/>
    </location>
</feature>
<dbReference type="Proteomes" id="UP001165780">
    <property type="component" value="Unplaced"/>
</dbReference>
<dbReference type="RefSeq" id="XP_053757882.1">
    <property type="nucleotide sequence ID" value="XM_053901907.1"/>
</dbReference>
<feature type="compositionally biased region" description="Low complexity" evidence="1">
    <location>
        <begin position="303"/>
        <end position="322"/>
    </location>
</feature>
<feature type="compositionally biased region" description="Low complexity" evidence="1">
    <location>
        <begin position="279"/>
        <end position="294"/>
    </location>
</feature>
<feature type="compositionally biased region" description="Polar residues" evidence="1">
    <location>
        <begin position="31"/>
        <end position="40"/>
    </location>
</feature>
<protein>
    <submittedName>
        <fullName evidence="3">Collagen alpha-1(I) chain-like</fullName>
    </submittedName>
</protein>
<evidence type="ECO:0000313" key="2">
    <source>
        <dbReference type="Proteomes" id="UP001165780"/>
    </source>
</evidence>
<feature type="compositionally biased region" description="Basic residues" evidence="1">
    <location>
        <begin position="260"/>
        <end position="271"/>
    </location>
</feature>
<accession>A0A9W2VGQ7</accession>
<feature type="compositionally biased region" description="Low complexity" evidence="1">
    <location>
        <begin position="157"/>
        <end position="173"/>
    </location>
</feature>
<feature type="region of interest" description="Disordered" evidence="1">
    <location>
        <begin position="1"/>
        <end position="349"/>
    </location>
</feature>
<dbReference type="AlphaFoldDB" id="A0A9W2VGQ7"/>
<gene>
    <name evidence="3" type="primary">LOC128776976</name>
</gene>
<organism evidence="2 3">
    <name type="scientific">Panthera pardus</name>
    <name type="common">Leopard</name>
    <name type="synonym">Felis pardus</name>
    <dbReference type="NCBI Taxonomy" id="9691"/>
    <lineage>
        <taxon>Eukaryota</taxon>
        <taxon>Metazoa</taxon>
        <taxon>Chordata</taxon>
        <taxon>Craniata</taxon>
        <taxon>Vertebrata</taxon>
        <taxon>Euteleostomi</taxon>
        <taxon>Mammalia</taxon>
        <taxon>Eutheria</taxon>
        <taxon>Laurasiatheria</taxon>
        <taxon>Carnivora</taxon>
        <taxon>Feliformia</taxon>
        <taxon>Felidae</taxon>
        <taxon>Pantherinae</taxon>
        <taxon>Panthera</taxon>
    </lineage>
</organism>
<evidence type="ECO:0000256" key="1">
    <source>
        <dbReference type="SAM" id="MobiDB-lite"/>
    </source>
</evidence>
<proteinExistence type="predicted"/>
<sequence length="349" mass="35001">MRGWAAGQSPSSGVRQGIPRRPRTRRAVPSSKGNAPSSSRPRPAQGHASPSPVPAGRAQAAAAAARPSFPAAPRLPPPPPRQRGGSTHIRPRPPAGPPGAARGLSRKERRKARSAPPGPGAPPRRPPSRPRGASPRRDPAPAVTTGGGGGGRGATYPPSCGRPLLLGLPGIRGYMERREPGSRGARAGVAARRRDGPAGARARAGRAEGPGLGRGPSGSRTPGAGGRRGPRASPRLARPLRAAPGRPALPPPASLAPGPARRRAHTHGQRRPHAERCDGGAQAAAGPGPCGVCPEPGPGGASRGPARFIGSPASPTASSASALLRGSGVRRPASPPQGCTYVVGDPRPG</sequence>
<feature type="compositionally biased region" description="Low complexity" evidence="1">
    <location>
        <begin position="54"/>
        <end position="72"/>
    </location>
</feature>
<reference evidence="3" key="1">
    <citation type="submission" date="2025-08" db="UniProtKB">
        <authorList>
            <consortium name="RefSeq"/>
        </authorList>
    </citation>
    <scope>IDENTIFICATION</scope>
    <source>
        <tissue evidence="3">Whole blood</tissue>
    </source>
</reference>
<name>A0A9W2VGQ7_PANPR</name>
<feature type="compositionally biased region" description="Low complexity" evidence="1">
    <location>
        <begin position="231"/>
        <end position="246"/>
    </location>
</feature>
<dbReference type="GeneID" id="128776976"/>
<evidence type="ECO:0000313" key="3">
    <source>
        <dbReference type="RefSeq" id="XP_053757882.1"/>
    </source>
</evidence>
<keyword evidence="2" id="KW-1185">Reference proteome</keyword>